<dbReference type="PATRIC" id="fig|1315283.4.peg.1319"/>
<evidence type="ECO:0000313" key="7">
    <source>
        <dbReference type="EMBL" id="ALS32726.1"/>
    </source>
</evidence>
<sequence length="169" mass="19154">MSTVQTNDNSHLESIYFAGGCLWGVQEFIKYLPGVVTTEAGRANGTNNNTQGEYDGYAECVKVTFDITAVTLNKLIEYFFEIIDPYSVNKQGNDVGLKYRSAIYSKQQCHLTIANDYINQRADADKIVVQVQLLTNYVPSDAEHQDRLTNFPDDYCHIPPELLHKYKSK</sequence>
<proteinExistence type="inferred from homology"/>
<evidence type="ECO:0000256" key="2">
    <source>
        <dbReference type="ARBA" id="ARBA00023002"/>
    </source>
</evidence>
<protein>
    <recommendedName>
        <fullName evidence="5">Peptide methionine sulfoxide reductase MsrA</fullName>
        <shortName evidence="5">Protein-methionine-S-oxide reductase</shortName>
        <ecNumber evidence="5">1.8.4.11</ecNumber>
    </recommendedName>
    <alternativeName>
        <fullName evidence="5">Peptide-methionine (S)-S-oxide reductase</fullName>
        <shortName evidence="5">Peptide Met(O) reductase</shortName>
    </alternativeName>
</protein>
<dbReference type="EC" id="1.8.4.11" evidence="5"/>
<evidence type="ECO:0000256" key="3">
    <source>
        <dbReference type="ARBA" id="ARBA00047806"/>
    </source>
</evidence>
<evidence type="ECO:0000256" key="5">
    <source>
        <dbReference type="HAMAP-Rule" id="MF_01401"/>
    </source>
</evidence>
<dbReference type="PANTHER" id="PTHR42799">
    <property type="entry name" value="MITOCHONDRIAL PEPTIDE METHIONINE SULFOXIDE REDUCTASE"/>
    <property type="match status" value="1"/>
</dbReference>
<dbReference type="RefSeq" id="WP_058373156.1">
    <property type="nucleotide sequence ID" value="NZ_CP011034.1"/>
</dbReference>
<gene>
    <name evidence="5 7" type="primary">msrA</name>
    <name evidence="7" type="ORF">PTRA_a1525</name>
</gene>
<dbReference type="KEGG" id="ptn:PTRA_a1525"/>
<dbReference type="GO" id="GO:0034599">
    <property type="term" value="P:cellular response to oxidative stress"/>
    <property type="evidence" value="ECO:0007669"/>
    <property type="project" value="TreeGrafter"/>
</dbReference>
<organism evidence="7">
    <name type="scientific">Pseudoalteromonas translucida KMM 520</name>
    <dbReference type="NCBI Taxonomy" id="1315283"/>
    <lineage>
        <taxon>Bacteria</taxon>
        <taxon>Pseudomonadati</taxon>
        <taxon>Pseudomonadota</taxon>
        <taxon>Gammaproteobacteria</taxon>
        <taxon>Alteromonadales</taxon>
        <taxon>Pseudoalteromonadaceae</taxon>
        <taxon>Pseudoalteromonas</taxon>
    </lineage>
</organism>
<name>A0A0U2LMB1_9GAMM</name>
<dbReference type="GO" id="GO:0005737">
    <property type="term" value="C:cytoplasm"/>
    <property type="evidence" value="ECO:0007669"/>
    <property type="project" value="TreeGrafter"/>
</dbReference>
<comment type="function">
    <text evidence="5">Has an important function as a repair enzyme for proteins that have been inactivated by oxidation. Catalyzes the reversible oxidation-reduction of methionine sulfoxide in proteins to methionine.</text>
</comment>
<evidence type="ECO:0000313" key="8">
    <source>
        <dbReference type="Proteomes" id="UP000065261"/>
    </source>
</evidence>
<dbReference type="GO" id="GO:0008113">
    <property type="term" value="F:peptide-methionine (S)-S-oxide reductase activity"/>
    <property type="evidence" value="ECO:0007669"/>
    <property type="project" value="UniProtKB-UniRule"/>
</dbReference>
<dbReference type="OrthoDB" id="4174719at2"/>
<dbReference type="InterPro" id="IPR002569">
    <property type="entry name" value="Met_Sox_Rdtase_MsrA_dom"/>
</dbReference>
<dbReference type="Proteomes" id="UP000065261">
    <property type="component" value="Chromosome I"/>
</dbReference>
<evidence type="ECO:0000256" key="4">
    <source>
        <dbReference type="ARBA" id="ARBA00048782"/>
    </source>
</evidence>
<dbReference type="Gene3D" id="3.30.1060.10">
    <property type="entry name" value="Peptide methionine sulphoxide reductase MsrA"/>
    <property type="match status" value="1"/>
</dbReference>
<keyword evidence="2 5" id="KW-0560">Oxidoreductase</keyword>
<dbReference type="SUPFAM" id="SSF55068">
    <property type="entry name" value="Peptide methionine sulfoxide reductase"/>
    <property type="match status" value="1"/>
</dbReference>
<evidence type="ECO:0000259" key="6">
    <source>
        <dbReference type="Pfam" id="PF01625"/>
    </source>
</evidence>
<comment type="catalytic activity">
    <reaction evidence="4 5">
        <text>[thioredoxin]-disulfide + L-methionine + H2O = L-methionine (S)-S-oxide + [thioredoxin]-dithiol</text>
        <dbReference type="Rhea" id="RHEA:19993"/>
        <dbReference type="Rhea" id="RHEA-COMP:10698"/>
        <dbReference type="Rhea" id="RHEA-COMP:10700"/>
        <dbReference type="ChEBI" id="CHEBI:15377"/>
        <dbReference type="ChEBI" id="CHEBI:29950"/>
        <dbReference type="ChEBI" id="CHEBI:50058"/>
        <dbReference type="ChEBI" id="CHEBI:57844"/>
        <dbReference type="ChEBI" id="CHEBI:58772"/>
        <dbReference type="EC" id="1.8.4.11"/>
    </reaction>
</comment>
<reference evidence="7 8" key="1">
    <citation type="submission" date="2015-03" db="EMBL/GenBank/DDBJ databases">
        <authorList>
            <person name="Murphy D."/>
        </authorList>
    </citation>
    <scope>NUCLEOTIDE SEQUENCE [LARGE SCALE GENOMIC DNA]</scope>
    <source>
        <strain evidence="7 8">KMM 520</strain>
    </source>
</reference>
<dbReference type="PANTHER" id="PTHR42799:SF2">
    <property type="entry name" value="MITOCHONDRIAL PEPTIDE METHIONINE SULFOXIDE REDUCTASE"/>
    <property type="match status" value="1"/>
</dbReference>
<dbReference type="HAMAP" id="MF_01401">
    <property type="entry name" value="MsrA"/>
    <property type="match status" value="1"/>
</dbReference>
<comment type="similarity">
    <text evidence="1 5">Belongs to the MsrA Met sulfoxide reductase family.</text>
</comment>
<feature type="active site" evidence="5">
    <location>
        <position position="21"/>
    </location>
</feature>
<comment type="catalytic activity">
    <reaction evidence="3 5">
        <text>L-methionyl-[protein] + [thioredoxin]-disulfide + H2O = L-methionyl-(S)-S-oxide-[protein] + [thioredoxin]-dithiol</text>
        <dbReference type="Rhea" id="RHEA:14217"/>
        <dbReference type="Rhea" id="RHEA-COMP:10698"/>
        <dbReference type="Rhea" id="RHEA-COMP:10700"/>
        <dbReference type="Rhea" id="RHEA-COMP:12313"/>
        <dbReference type="Rhea" id="RHEA-COMP:12315"/>
        <dbReference type="ChEBI" id="CHEBI:15377"/>
        <dbReference type="ChEBI" id="CHEBI:16044"/>
        <dbReference type="ChEBI" id="CHEBI:29950"/>
        <dbReference type="ChEBI" id="CHEBI:44120"/>
        <dbReference type="ChEBI" id="CHEBI:50058"/>
        <dbReference type="EC" id="1.8.4.11"/>
    </reaction>
</comment>
<dbReference type="EMBL" id="CP011034">
    <property type="protein sequence ID" value="ALS32726.1"/>
    <property type="molecule type" value="Genomic_DNA"/>
</dbReference>
<dbReference type="GO" id="GO:0033744">
    <property type="term" value="F:L-methionine:thioredoxin-disulfide S-oxidoreductase activity"/>
    <property type="evidence" value="ECO:0007669"/>
    <property type="project" value="RHEA"/>
</dbReference>
<accession>A0A0U2LMB1</accession>
<dbReference type="Pfam" id="PF01625">
    <property type="entry name" value="PMSR"/>
    <property type="match status" value="1"/>
</dbReference>
<feature type="domain" description="Peptide methionine sulphoxide reductase MsrA" evidence="6">
    <location>
        <begin position="15"/>
        <end position="157"/>
    </location>
</feature>
<evidence type="ECO:0000256" key="1">
    <source>
        <dbReference type="ARBA" id="ARBA00005591"/>
    </source>
</evidence>
<dbReference type="NCBIfam" id="NF004038">
    <property type="entry name" value="PRK05528.1"/>
    <property type="match status" value="1"/>
</dbReference>
<dbReference type="InterPro" id="IPR050162">
    <property type="entry name" value="MsrA_MetSO_reductase"/>
</dbReference>
<dbReference type="InterPro" id="IPR036509">
    <property type="entry name" value="Met_Sox_Rdtase_MsrA_sf"/>
</dbReference>
<dbReference type="AlphaFoldDB" id="A0A0U2LMB1"/>